<reference evidence="3 4" key="1">
    <citation type="submission" date="2017-05" db="EMBL/GenBank/DDBJ databases">
        <title>The Genome Sequence of Tsuchiyaea wingfieldii DSM 27421.</title>
        <authorList>
            <person name="Cuomo C."/>
            <person name="Passer A."/>
            <person name="Billmyre B."/>
            <person name="Heitman J."/>
        </authorList>
    </citation>
    <scope>NUCLEOTIDE SEQUENCE [LARGE SCALE GENOMIC DNA]</scope>
    <source>
        <strain evidence="3 4">DSM 27421</strain>
    </source>
</reference>
<dbReference type="GO" id="GO:0003743">
    <property type="term" value="F:translation initiation factor activity"/>
    <property type="evidence" value="ECO:0007669"/>
    <property type="project" value="UniProtKB-KW"/>
</dbReference>
<dbReference type="EMBL" id="NIDF01000180">
    <property type="protein sequence ID" value="TYJ51848.1"/>
    <property type="molecule type" value="Genomic_DNA"/>
</dbReference>
<dbReference type="InterPro" id="IPR023398">
    <property type="entry name" value="TIF_eIF4e-like"/>
</dbReference>
<evidence type="ECO:0000256" key="1">
    <source>
        <dbReference type="RuleBase" id="RU004374"/>
    </source>
</evidence>
<name>A0A5D3AMH5_9TREE</name>
<feature type="compositionally biased region" description="Basic and acidic residues" evidence="2">
    <location>
        <begin position="276"/>
        <end position="309"/>
    </location>
</feature>
<dbReference type="Gene3D" id="3.30.760.10">
    <property type="entry name" value="RNA Cap, Translation Initiation Factor Eif4e"/>
    <property type="match status" value="1"/>
</dbReference>
<keyword evidence="1" id="KW-0694">RNA-binding</keyword>
<dbReference type="Proteomes" id="UP000322245">
    <property type="component" value="Unassembled WGS sequence"/>
</dbReference>
<feature type="region of interest" description="Disordered" evidence="2">
    <location>
        <begin position="210"/>
        <end position="354"/>
    </location>
</feature>
<feature type="compositionally biased region" description="Gly residues" evidence="2">
    <location>
        <begin position="331"/>
        <end position="354"/>
    </location>
</feature>
<comment type="caution">
    <text evidence="3">The sequence shown here is derived from an EMBL/GenBank/DDBJ whole genome shotgun (WGS) entry which is preliminary data.</text>
</comment>
<dbReference type="InterPro" id="IPR001040">
    <property type="entry name" value="TIF_eIF_4E"/>
</dbReference>
<feature type="compositionally biased region" description="Polar residues" evidence="2">
    <location>
        <begin position="226"/>
        <end position="242"/>
    </location>
</feature>
<gene>
    <name evidence="3" type="ORF">B9479_007566</name>
</gene>
<comment type="similarity">
    <text evidence="1">Belongs to the eukaryotic initiation factor 4E family.</text>
</comment>
<dbReference type="GO" id="GO:0000340">
    <property type="term" value="F:RNA 7-methylguanosine cap binding"/>
    <property type="evidence" value="ECO:0007669"/>
    <property type="project" value="TreeGrafter"/>
</dbReference>
<accession>A0A5D3AMH5</accession>
<dbReference type="AlphaFoldDB" id="A0A5D3AMH5"/>
<keyword evidence="1" id="KW-0396">Initiation factor</keyword>
<dbReference type="PANTHER" id="PTHR11960:SF18">
    <property type="entry name" value="EUKARYOTIC TRANSLATION INITIATION FACTOR 4E HOMOLOGOUS PROTEIN, ISOFORM B"/>
    <property type="match status" value="1"/>
</dbReference>
<keyword evidence="4" id="KW-1185">Reference proteome</keyword>
<feature type="compositionally biased region" description="Gly residues" evidence="2">
    <location>
        <begin position="246"/>
        <end position="258"/>
    </location>
</feature>
<feature type="compositionally biased region" description="Low complexity" evidence="2">
    <location>
        <begin position="210"/>
        <end position="225"/>
    </location>
</feature>
<organism evidence="3 4">
    <name type="scientific">Cryptococcus floricola</name>
    <dbReference type="NCBI Taxonomy" id="2591691"/>
    <lineage>
        <taxon>Eukaryota</taxon>
        <taxon>Fungi</taxon>
        <taxon>Dikarya</taxon>
        <taxon>Basidiomycota</taxon>
        <taxon>Agaricomycotina</taxon>
        <taxon>Tremellomycetes</taxon>
        <taxon>Tremellales</taxon>
        <taxon>Cryptococcaceae</taxon>
        <taxon>Cryptococcus</taxon>
    </lineage>
</organism>
<dbReference type="Pfam" id="PF01652">
    <property type="entry name" value="IF4E"/>
    <property type="match status" value="1"/>
</dbReference>
<keyword evidence="1" id="KW-0648">Protein biosynthesis</keyword>
<evidence type="ECO:0000313" key="3">
    <source>
        <dbReference type="EMBL" id="TYJ51848.1"/>
    </source>
</evidence>
<sequence length="354" mass="37806">MSQSTAPSRRAISHGGSSRLSLSVDKATNAVPAPVYGRHPLRQDWSLSYVHRPPNAKVDYEKEIRRVATFGSIESFLHLYSHLTPVNELPPVTDMLVFVSRIARPGIWEEMRDGGRFTIRLVHPITPVLYESLLFSLIGDQFDESDHVVGCVLSVRQAEGILSVWVEEESDAVRNGALKAKILSLLNLPSTTVCDYRANRALLENANKSHTTTTITNSSSNINSNGTLPNNPLQNGTGTTPSGIGMHAGAGAGAGEGGNVEYQPRSYGHHHHHERGHRERGDRGERGERGDRGDRGERGERGDRRERGEAGGGGGGSGTWSSAFRDQRRTGGPGPGAGAGAGAGGLGLGSGAAW</sequence>
<protein>
    <submittedName>
        <fullName evidence="3">Uncharacterized protein</fullName>
    </submittedName>
</protein>
<evidence type="ECO:0000313" key="4">
    <source>
        <dbReference type="Proteomes" id="UP000322245"/>
    </source>
</evidence>
<feature type="region of interest" description="Disordered" evidence="2">
    <location>
        <begin position="1"/>
        <end position="20"/>
    </location>
</feature>
<proteinExistence type="inferred from homology"/>
<dbReference type="GO" id="GO:0016281">
    <property type="term" value="C:eukaryotic translation initiation factor 4F complex"/>
    <property type="evidence" value="ECO:0007669"/>
    <property type="project" value="TreeGrafter"/>
</dbReference>
<evidence type="ECO:0000256" key="2">
    <source>
        <dbReference type="SAM" id="MobiDB-lite"/>
    </source>
</evidence>
<dbReference type="PANTHER" id="PTHR11960">
    <property type="entry name" value="EUKARYOTIC TRANSLATION INITIATION FACTOR 4E RELATED"/>
    <property type="match status" value="1"/>
</dbReference>
<dbReference type="SUPFAM" id="SSF55418">
    <property type="entry name" value="eIF4e-like"/>
    <property type="match status" value="1"/>
</dbReference>